<evidence type="ECO:0000313" key="2">
    <source>
        <dbReference type="Proteomes" id="UP000635477"/>
    </source>
</evidence>
<organism evidence="1 2">
    <name type="scientific">Fusarium zealandicum</name>
    <dbReference type="NCBI Taxonomy" id="1053134"/>
    <lineage>
        <taxon>Eukaryota</taxon>
        <taxon>Fungi</taxon>
        <taxon>Dikarya</taxon>
        <taxon>Ascomycota</taxon>
        <taxon>Pezizomycotina</taxon>
        <taxon>Sordariomycetes</taxon>
        <taxon>Hypocreomycetidae</taxon>
        <taxon>Hypocreales</taxon>
        <taxon>Nectriaceae</taxon>
        <taxon>Fusarium</taxon>
        <taxon>Fusarium staphyleae species complex</taxon>
    </lineage>
</organism>
<dbReference type="Proteomes" id="UP000635477">
    <property type="component" value="Unassembled WGS sequence"/>
</dbReference>
<reference evidence="1" key="1">
    <citation type="journal article" date="2020" name="BMC Genomics">
        <title>Correction to: Identification and distribution of gene clusters required for synthesis of sphingolipid metabolism inhibitors in diverse species of the filamentous fungus Fusarium.</title>
        <authorList>
            <person name="Kim H.S."/>
            <person name="Lohmar J.M."/>
            <person name="Busman M."/>
            <person name="Brown D.W."/>
            <person name="Naumann T.A."/>
            <person name="Divon H.H."/>
            <person name="Lysoe E."/>
            <person name="Uhlig S."/>
            <person name="Proctor R.H."/>
        </authorList>
    </citation>
    <scope>NUCLEOTIDE SEQUENCE</scope>
    <source>
        <strain evidence="1">NRRL 22465</strain>
    </source>
</reference>
<protein>
    <submittedName>
        <fullName evidence="1">Uncharacterized protein</fullName>
    </submittedName>
</protein>
<sequence length="333" mass="39085">MTQEYEVEQEPPSPTLSAILRELHQDAPPVAPLDLISTVSSLVSRRFDILRRREEEAEAEEIRIEDEKELKFPVRATIAQLRDCEEKAFLEKKRKEEAWDKNVCDHFRARLRPWVDPLLKMSRAELEHLVDEEVEKEATGPGLEQAENETARQYKKRITALEKRIDKWAYVDYKRRLEGPLRYTEGLPASLIAVHPNIRPLRAPTATERMPCLQCKVRGMPCSRTMDFAYGPRSERGGQKKSCSRCKRNGDRCLVKLWDWKEDEDVTGWKIIEGNRDGELELAKEWFEKKHGKKLAAEALPAWHENDQADNSRDQEYKYKGWWNVLKDRDTQW</sequence>
<name>A0A8H4XK68_9HYPO</name>
<dbReference type="AlphaFoldDB" id="A0A8H4XK68"/>
<gene>
    <name evidence="1" type="ORF">FZEAL_6118</name>
</gene>
<proteinExistence type="predicted"/>
<keyword evidence="2" id="KW-1185">Reference proteome</keyword>
<evidence type="ECO:0000313" key="1">
    <source>
        <dbReference type="EMBL" id="KAF4977346.1"/>
    </source>
</evidence>
<dbReference type="EMBL" id="JABEYC010000446">
    <property type="protein sequence ID" value="KAF4977346.1"/>
    <property type="molecule type" value="Genomic_DNA"/>
</dbReference>
<reference evidence="1" key="2">
    <citation type="submission" date="2020-05" db="EMBL/GenBank/DDBJ databases">
        <authorList>
            <person name="Kim H.-S."/>
            <person name="Proctor R.H."/>
            <person name="Brown D.W."/>
        </authorList>
    </citation>
    <scope>NUCLEOTIDE SEQUENCE</scope>
    <source>
        <strain evidence="1">NRRL 22465</strain>
    </source>
</reference>
<accession>A0A8H4XK68</accession>
<dbReference type="OrthoDB" id="5093197at2759"/>
<comment type="caution">
    <text evidence="1">The sequence shown here is derived from an EMBL/GenBank/DDBJ whole genome shotgun (WGS) entry which is preliminary data.</text>
</comment>